<organism evidence="2 3">
    <name type="scientific">Candidatus Schmidhempelia bombi str. Bimp</name>
    <dbReference type="NCBI Taxonomy" id="1387197"/>
    <lineage>
        <taxon>Bacteria</taxon>
        <taxon>Pseudomonadati</taxon>
        <taxon>Pseudomonadota</taxon>
        <taxon>Gammaproteobacteria</taxon>
        <taxon>Orbales</taxon>
        <taxon>Orbaceae</taxon>
        <taxon>Candidatus Schmidhempelia</taxon>
    </lineage>
</organism>
<reference evidence="2 3" key="1">
    <citation type="journal article" date="2014" name="Appl. Environ. Microbiol.">
        <title>Genomic features of a bumble bee symbiont reflect its host environment.</title>
        <authorList>
            <person name="Martinson V.G."/>
            <person name="Magoc T."/>
            <person name="Koch H."/>
            <person name="Salzberg S.L."/>
            <person name="Moran N.A."/>
        </authorList>
    </citation>
    <scope>NUCLEOTIDE SEQUENCE [LARGE SCALE GENOMIC DNA]</scope>
    <source>
        <strain evidence="2 3">Bimp</strain>
    </source>
</reference>
<accession>A0AB94IAL4</accession>
<dbReference type="InterPro" id="IPR025485">
    <property type="entry name" value="DUF4377"/>
</dbReference>
<keyword evidence="3" id="KW-1185">Reference proteome</keyword>
<protein>
    <submittedName>
        <fullName evidence="2">DUF4377 domain-containing protein</fullName>
    </submittedName>
</protein>
<proteinExistence type="predicted"/>
<dbReference type="AlphaFoldDB" id="A0AB94IAL4"/>
<name>A0AB94IAL4_9GAMM</name>
<sequence>MTTLNKIGLVIISSVDNHTKGIVVMNKRLIVSTFALAALLSACKDSSSDSVKVETDKVNDSIKNVVDDGHQRFDDLQHHVDNAVDEARQKVEQTRDDIKNKWDSKIHDGTKEIEIGPQLVDCQGGKPMHCLSVKGADINNGQLYYSAIEGFNFEPGYNYKLKVKKLNKTVNPKDDTIPQWTLVQVVKKEPVKK</sequence>
<dbReference type="Pfam" id="PF14302">
    <property type="entry name" value="DUF4377"/>
    <property type="match status" value="1"/>
</dbReference>
<gene>
    <name evidence="2" type="ORF">O970_08800</name>
</gene>
<evidence type="ECO:0000313" key="2">
    <source>
        <dbReference type="EMBL" id="TEA26423.1"/>
    </source>
</evidence>
<dbReference type="EMBL" id="AWGA01000086">
    <property type="protein sequence ID" value="TEA26423.1"/>
    <property type="molecule type" value="Genomic_DNA"/>
</dbReference>
<comment type="caution">
    <text evidence="2">The sequence shown here is derived from an EMBL/GenBank/DDBJ whole genome shotgun (WGS) entry which is preliminary data.</text>
</comment>
<evidence type="ECO:0000259" key="1">
    <source>
        <dbReference type="Pfam" id="PF14302"/>
    </source>
</evidence>
<feature type="domain" description="DUF4377" evidence="1">
    <location>
        <begin position="115"/>
        <end position="188"/>
    </location>
</feature>
<dbReference type="Proteomes" id="UP000506160">
    <property type="component" value="Unassembled WGS sequence"/>
</dbReference>
<evidence type="ECO:0000313" key="3">
    <source>
        <dbReference type="Proteomes" id="UP000506160"/>
    </source>
</evidence>